<dbReference type="OrthoDB" id="538223at2759"/>
<proteinExistence type="predicted"/>
<feature type="repeat" description="WD" evidence="3">
    <location>
        <begin position="602"/>
        <end position="643"/>
    </location>
</feature>
<evidence type="ECO:0000313" key="6">
    <source>
        <dbReference type="Proteomes" id="UP000054166"/>
    </source>
</evidence>
<feature type="repeat" description="WD" evidence="3">
    <location>
        <begin position="645"/>
        <end position="681"/>
    </location>
</feature>
<dbReference type="PROSITE" id="PS50082">
    <property type="entry name" value="WD_REPEATS_2"/>
    <property type="match status" value="9"/>
</dbReference>
<feature type="repeat" description="WD" evidence="3">
    <location>
        <begin position="956"/>
        <end position="997"/>
    </location>
</feature>
<dbReference type="Proteomes" id="UP000054166">
    <property type="component" value="Unassembled WGS sequence"/>
</dbReference>
<dbReference type="GO" id="GO:1990234">
    <property type="term" value="C:transferase complex"/>
    <property type="evidence" value="ECO:0007669"/>
    <property type="project" value="UniProtKB-ARBA"/>
</dbReference>
<organism evidence="5 6">
    <name type="scientific">Piloderma croceum (strain F 1598)</name>
    <dbReference type="NCBI Taxonomy" id="765440"/>
    <lineage>
        <taxon>Eukaryota</taxon>
        <taxon>Fungi</taxon>
        <taxon>Dikarya</taxon>
        <taxon>Basidiomycota</taxon>
        <taxon>Agaricomycotina</taxon>
        <taxon>Agaricomycetes</taxon>
        <taxon>Agaricomycetidae</taxon>
        <taxon>Atheliales</taxon>
        <taxon>Atheliaceae</taxon>
        <taxon>Piloderma</taxon>
    </lineage>
</organism>
<dbReference type="PANTHER" id="PTHR22847:SF637">
    <property type="entry name" value="WD REPEAT DOMAIN 5B"/>
    <property type="match status" value="1"/>
</dbReference>
<reference evidence="5 6" key="1">
    <citation type="submission" date="2014-04" db="EMBL/GenBank/DDBJ databases">
        <authorList>
            <consortium name="DOE Joint Genome Institute"/>
            <person name="Kuo A."/>
            <person name="Tarkka M."/>
            <person name="Buscot F."/>
            <person name="Kohler A."/>
            <person name="Nagy L.G."/>
            <person name="Floudas D."/>
            <person name="Copeland A."/>
            <person name="Barry K.W."/>
            <person name="Cichocki N."/>
            <person name="Veneault-Fourrey C."/>
            <person name="LaButti K."/>
            <person name="Lindquist E.A."/>
            <person name="Lipzen A."/>
            <person name="Lundell T."/>
            <person name="Morin E."/>
            <person name="Murat C."/>
            <person name="Sun H."/>
            <person name="Tunlid A."/>
            <person name="Henrissat B."/>
            <person name="Grigoriev I.V."/>
            <person name="Hibbett D.S."/>
            <person name="Martin F."/>
            <person name="Nordberg H.P."/>
            <person name="Cantor M.N."/>
            <person name="Hua S.X."/>
        </authorList>
    </citation>
    <scope>NUCLEOTIDE SEQUENCE [LARGE SCALE GENOMIC DNA]</scope>
    <source>
        <strain evidence="5 6">F 1598</strain>
    </source>
</reference>
<accession>A0A0C3BY51</accession>
<evidence type="ECO:0000259" key="4">
    <source>
        <dbReference type="PROSITE" id="PS50837"/>
    </source>
</evidence>
<keyword evidence="2" id="KW-0677">Repeat</keyword>
<dbReference type="InterPro" id="IPR056884">
    <property type="entry name" value="NPHP3-like_N"/>
</dbReference>
<gene>
    <name evidence="5" type="ORF">PILCRDRAFT_130696</name>
</gene>
<dbReference type="InterPro" id="IPR036322">
    <property type="entry name" value="WD40_repeat_dom_sf"/>
</dbReference>
<dbReference type="InterPro" id="IPR001680">
    <property type="entry name" value="WD40_rpt"/>
</dbReference>
<dbReference type="PROSITE" id="PS50294">
    <property type="entry name" value="WD_REPEATS_REGION"/>
    <property type="match status" value="7"/>
</dbReference>
<dbReference type="PROSITE" id="PS50837">
    <property type="entry name" value="NACHT"/>
    <property type="match status" value="1"/>
</dbReference>
<feature type="repeat" description="WD" evidence="3">
    <location>
        <begin position="912"/>
        <end position="954"/>
    </location>
</feature>
<evidence type="ECO:0000256" key="3">
    <source>
        <dbReference type="PROSITE-ProRule" id="PRU00221"/>
    </source>
</evidence>
<dbReference type="CDD" id="cd00200">
    <property type="entry name" value="WD40"/>
    <property type="match status" value="2"/>
</dbReference>
<dbReference type="InterPro" id="IPR007111">
    <property type="entry name" value="NACHT_NTPase"/>
</dbReference>
<dbReference type="PANTHER" id="PTHR22847">
    <property type="entry name" value="WD40 REPEAT PROTEIN"/>
    <property type="match status" value="1"/>
</dbReference>
<feature type="repeat" description="WD" evidence="3">
    <location>
        <begin position="688"/>
        <end position="729"/>
    </location>
</feature>
<dbReference type="PROSITE" id="PS00678">
    <property type="entry name" value="WD_REPEATS_1"/>
    <property type="match status" value="4"/>
</dbReference>
<dbReference type="InParanoid" id="A0A0C3BY51"/>
<name>A0A0C3BY51_PILCF</name>
<evidence type="ECO:0000313" key="5">
    <source>
        <dbReference type="EMBL" id="KIM91478.1"/>
    </source>
</evidence>
<dbReference type="SUPFAM" id="SSF52540">
    <property type="entry name" value="P-loop containing nucleoside triphosphate hydrolases"/>
    <property type="match status" value="1"/>
</dbReference>
<evidence type="ECO:0000256" key="1">
    <source>
        <dbReference type="ARBA" id="ARBA00022574"/>
    </source>
</evidence>
<keyword evidence="6" id="KW-1185">Reference proteome</keyword>
<dbReference type="EMBL" id="KN832971">
    <property type="protein sequence ID" value="KIM91478.1"/>
    <property type="molecule type" value="Genomic_DNA"/>
</dbReference>
<dbReference type="InterPro" id="IPR027417">
    <property type="entry name" value="P-loop_NTPase"/>
</dbReference>
<dbReference type="Pfam" id="PF00400">
    <property type="entry name" value="WD40"/>
    <property type="match status" value="9"/>
</dbReference>
<dbReference type="Gene3D" id="2.130.10.10">
    <property type="entry name" value="YVTN repeat-like/Quinoprotein amine dehydrogenase"/>
    <property type="match status" value="3"/>
</dbReference>
<dbReference type="InterPro" id="IPR019775">
    <property type="entry name" value="WD40_repeat_CS"/>
</dbReference>
<dbReference type="InterPro" id="IPR015943">
    <property type="entry name" value="WD40/YVTN_repeat-like_dom_sf"/>
</dbReference>
<feature type="domain" description="NACHT" evidence="4">
    <location>
        <begin position="76"/>
        <end position="222"/>
    </location>
</feature>
<feature type="repeat" description="WD" evidence="3">
    <location>
        <begin position="1042"/>
        <end position="1079"/>
    </location>
</feature>
<feature type="repeat" description="WD" evidence="3">
    <location>
        <begin position="774"/>
        <end position="815"/>
    </location>
</feature>
<dbReference type="Pfam" id="PF24883">
    <property type="entry name" value="NPHP3_N"/>
    <property type="match status" value="1"/>
</dbReference>
<reference evidence="6" key="2">
    <citation type="submission" date="2015-01" db="EMBL/GenBank/DDBJ databases">
        <title>Evolutionary Origins and Diversification of the Mycorrhizal Mutualists.</title>
        <authorList>
            <consortium name="DOE Joint Genome Institute"/>
            <consortium name="Mycorrhizal Genomics Consortium"/>
            <person name="Kohler A."/>
            <person name="Kuo A."/>
            <person name="Nagy L.G."/>
            <person name="Floudas D."/>
            <person name="Copeland A."/>
            <person name="Barry K.W."/>
            <person name="Cichocki N."/>
            <person name="Veneault-Fourrey C."/>
            <person name="LaButti K."/>
            <person name="Lindquist E.A."/>
            <person name="Lipzen A."/>
            <person name="Lundell T."/>
            <person name="Morin E."/>
            <person name="Murat C."/>
            <person name="Riley R."/>
            <person name="Ohm R."/>
            <person name="Sun H."/>
            <person name="Tunlid A."/>
            <person name="Henrissat B."/>
            <person name="Grigoriev I.V."/>
            <person name="Hibbett D.S."/>
            <person name="Martin F."/>
        </authorList>
    </citation>
    <scope>NUCLEOTIDE SEQUENCE [LARGE SCALE GENOMIC DNA]</scope>
    <source>
        <strain evidence="6">F 1598</strain>
    </source>
</reference>
<evidence type="ECO:0000256" key="2">
    <source>
        <dbReference type="ARBA" id="ARBA00022737"/>
    </source>
</evidence>
<dbReference type="GO" id="GO:0005634">
    <property type="term" value="C:nucleus"/>
    <property type="evidence" value="ECO:0007669"/>
    <property type="project" value="TreeGrafter"/>
</dbReference>
<dbReference type="PRINTS" id="PR00320">
    <property type="entry name" value="GPROTEINBRPT"/>
</dbReference>
<dbReference type="SUPFAM" id="SSF50978">
    <property type="entry name" value="WD40 repeat-like"/>
    <property type="match status" value="2"/>
</dbReference>
<feature type="repeat" description="WD" evidence="3">
    <location>
        <begin position="999"/>
        <end position="1040"/>
    </location>
</feature>
<dbReference type="STRING" id="765440.A0A0C3BY51"/>
<dbReference type="AlphaFoldDB" id="A0A0C3BY51"/>
<dbReference type="Gene3D" id="3.40.50.300">
    <property type="entry name" value="P-loop containing nucleotide triphosphate hydrolases"/>
    <property type="match status" value="1"/>
</dbReference>
<keyword evidence="1 3" id="KW-0853">WD repeat</keyword>
<sequence>MALQNTSYTDARYSVLGNVGRDLYNITQVNSLDHTLLKLDPARMDASTRSECLPGTRTDILQYILAWAFNQSTEQRVLWFHGLAGSGKSTLSTTIANSLQEQGRLGAFVFFNRDVEERNQSSNVIRTLAYQLAMFDARIAATVAAFIEATPRVAYSPLRLQFIHLLVKPLSSLPMTEAPVVIVLDALDECGSADDRKALLAILAAESLHLPHFIRIIITSRTALDIRTAFRSKPHIHVLELDLSSNNNIEDISSFLRSRMEEIRVANVSLPLAHDWPGDATISALVARAAGLFIWASTACRFIDGHDPRKRLDTLLRHAINTKAESALDALYATALESVGRWDDEDFRADFCSIMGTILVAKNPISDATIDELLCLDRPSSHTISRLGCVLRWSRTEPMRIIHPSFADFLTDRLRCGSDAWYIYSPSHNEQLAVRCISRLDAVLKMNICNLTLMPSSVKAALPEAISYACNSWIDHICLVTEGSDAVGNMLEKLLFEHLLHWLEAISILKKSRTTITSLRRLLVWFHQHLPQRHRLHELVEDASRLVQTFASSIEEHPLLVYLSALPFTPVHTLLHKTFIDHDFPCIVGGFNTSWPPLLQILRGHRSPVRSMVFFPNGTRLVSSSDDNTIRVWDATSGADVLEPLIGHRRSVKSVAISHDGRRILSGGSDSTVRLWDATTGIEALPPLQGHTDRVYSVAFSPDGTQIASGSADQSVRVWNATSGSMVCGVLRGHEDEVHSVAFTADGRRIVSCSSDKSIRIWDATSGAHILYPLRGHNHGIRSVTVSQDGKHIASYSFDRTIRVLDTTVSSQSLTLRIGRGTPSLALERGGVARSVLFCPDGRHVAAIVGSSSNRLCVWDVIAGAQVYVSAVLKPMRSLAASPNGEQFAIGYRDGTVELREATFSGENVPNSEAHCDGIATMAFSPDGKQLAWCSASDLRIHFWDTQSAEESMEPFEGHCNYITSLTFSPNGKLIASGSWDTTIRVWDTVSGAETLPAIRGHTNGVMCVEFSPNGTQLASGSGDSTVRLWSATSNVRIISTLRGHQHCVVAVTFSPDGTQIVSGCEQGFIRMWDITSGA</sequence>
<dbReference type="InterPro" id="IPR020472">
    <property type="entry name" value="WD40_PAC1"/>
</dbReference>
<protein>
    <recommendedName>
        <fullName evidence="4">NACHT domain-containing protein</fullName>
    </recommendedName>
</protein>
<feature type="repeat" description="WD" evidence="3">
    <location>
        <begin position="731"/>
        <end position="772"/>
    </location>
</feature>
<dbReference type="SMART" id="SM00320">
    <property type="entry name" value="WD40"/>
    <property type="match status" value="11"/>
</dbReference>
<dbReference type="HOGENOM" id="CLU_000288_6_3_1"/>